<organism evidence="1 2">
    <name type="scientific">Mesorhabditis belari</name>
    <dbReference type="NCBI Taxonomy" id="2138241"/>
    <lineage>
        <taxon>Eukaryota</taxon>
        <taxon>Metazoa</taxon>
        <taxon>Ecdysozoa</taxon>
        <taxon>Nematoda</taxon>
        <taxon>Chromadorea</taxon>
        <taxon>Rhabditida</taxon>
        <taxon>Rhabditina</taxon>
        <taxon>Rhabditomorpha</taxon>
        <taxon>Rhabditoidea</taxon>
        <taxon>Rhabditidae</taxon>
        <taxon>Mesorhabditinae</taxon>
        <taxon>Mesorhabditis</taxon>
    </lineage>
</organism>
<reference evidence="2" key="1">
    <citation type="submission" date="2024-02" db="UniProtKB">
        <authorList>
            <consortium name="WormBaseParasite"/>
        </authorList>
    </citation>
    <scope>IDENTIFICATION</scope>
</reference>
<protein>
    <submittedName>
        <fullName evidence="2">Uncharacterized protein</fullName>
    </submittedName>
</protein>
<accession>A0AAF3F471</accession>
<dbReference type="WBParaSite" id="MBELARI_LOCUS21330">
    <property type="protein sequence ID" value="MBELARI_LOCUS21330"/>
    <property type="gene ID" value="MBELARI_LOCUS21330"/>
</dbReference>
<name>A0AAF3F471_9BILA</name>
<evidence type="ECO:0000313" key="2">
    <source>
        <dbReference type="WBParaSite" id="MBELARI_LOCUS21330"/>
    </source>
</evidence>
<sequence>MISLAEKGFRLRSTPGARSRLSLSPHITEISPDIPSFPPRPILCSTPNERGYQVAPRLRAIYSPPRRRNNSPQSQSLITINFFPLTGY</sequence>
<proteinExistence type="predicted"/>
<keyword evidence="1" id="KW-1185">Reference proteome</keyword>
<dbReference type="AlphaFoldDB" id="A0AAF3F471"/>
<evidence type="ECO:0000313" key="1">
    <source>
        <dbReference type="Proteomes" id="UP000887575"/>
    </source>
</evidence>
<dbReference type="Proteomes" id="UP000887575">
    <property type="component" value="Unassembled WGS sequence"/>
</dbReference>